<organism evidence="7 8">
    <name type="scientific">Rhodotorula taiwanensis</name>
    <dbReference type="NCBI Taxonomy" id="741276"/>
    <lineage>
        <taxon>Eukaryota</taxon>
        <taxon>Fungi</taxon>
        <taxon>Dikarya</taxon>
        <taxon>Basidiomycota</taxon>
        <taxon>Pucciniomycotina</taxon>
        <taxon>Microbotryomycetes</taxon>
        <taxon>Sporidiobolales</taxon>
        <taxon>Sporidiobolaceae</taxon>
        <taxon>Rhodotorula</taxon>
    </lineage>
</organism>
<feature type="transmembrane region" description="Helical" evidence="5">
    <location>
        <begin position="172"/>
        <end position="193"/>
    </location>
</feature>
<dbReference type="GO" id="GO:0016020">
    <property type="term" value="C:membrane"/>
    <property type="evidence" value="ECO:0007669"/>
    <property type="project" value="UniProtKB-SubCell"/>
</dbReference>
<feature type="transmembrane region" description="Helical" evidence="5">
    <location>
        <begin position="98"/>
        <end position="119"/>
    </location>
</feature>
<feature type="transmembrane region" description="Helical" evidence="5">
    <location>
        <begin position="71"/>
        <end position="92"/>
    </location>
</feature>
<feature type="domain" description="Sugar phosphate transporter" evidence="6">
    <location>
        <begin position="73"/>
        <end position="369"/>
    </location>
</feature>
<evidence type="ECO:0000256" key="2">
    <source>
        <dbReference type="ARBA" id="ARBA00022692"/>
    </source>
</evidence>
<proteinExistence type="predicted"/>
<feature type="transmembrane region" description="Helical" evidence="5">
    <location>
        <begin position="147"/>
        <end position="166"/>
    </location>
</feature>
<evidence type="ECO:0000313" key="8">
    <source>
        <dbReference type="Proteomes" id="UP000237144"/>
    </source>
</evidence>
<keyword evidence="2 5" id="KW-0812">Transmembrane</keyword>
<gene>
    <name evidence="7" type="ORF">BMF94_2266</name>
</gene>
<dbReference type="Proteomes" id="UP000237144">
    <property type="component" value="Unassembled WGS sequence"/>
</dbReference>
<dbReference type="OrthoDB" id="6418713at2759"/>
<feature type="transmembrane region" description="Helical" evidence="5">
    <location>
        <begin position="223"/>
        <end position="243"/>
    </location>
</feature>
<keyword evidence="4 5" id="KW-0472">Membrane</keyword>
<reference evidence="7 8" key="1">
    <citation type="journal article" date="2018" name="Front. Microbiol.">
        <title>Prospects for Fungal Bioremediation of Acidic Radioactive Waste Sites: Characterization and Genome Sequence of Rhodotorula taiwanensis MD1149.</title>
        <authorList>
            <person name="Tkavc R."/>
            <person name="Matrosova V.Y."/>
            <person name="Grichenko O.E."/>
            <person name="Gostincar C."/>
            <person name="Volpe R.P."/>
            <person name="Klimenkova P."/>
            <person name="Gaidamakova E.K."/>
            <person name="Zhou C.E."/>
            <person name="Stewart B.J."/>
            <person name="Lyman M.G."/>
            <person name="Malfatti S.A."/>
            <person name="Rubinfeld B."/>
            <person name="Courtot M."/>
            <person name="Singh J."/>
            <person name="Dalgard C.L."/>
            <person name="Hamilton T."/>
            <person name="Frey K.G."/>
            <person name="Gunde-Cimerman N."/>
            <person name="Dugan L."/>
            <person name="Daly M.J."/>
        </authorList>
    </citation>
    <scope>NUCLEOTIDE SEQUENCE [LARGE SCALE GENOMIC DNA]</scope>
    <source>
        <strain evidence="7 8">MD1149</strain>
    </source>
</reference>
<feature type="transmembrane region" description="Helical" evidence="5">
    <location>
        <begin position="200"/>
        <end position="217"/>
    </location>
</feature>
<comment type="caution">
    <text evidence="7">The sequence shown here is derived from an EMBL/GenBank/DDBJ whole genome shotgun (WGS) entry which is preliminary data.</text>
</comment>
<dbReference type="PANTHER" id="PTHR11132">
    <property type="entry name" value="SOLUTE CARRIER FAMILY 35"/>
    <property type="match status" value="1"/>
</dbReference>
<dbReference type="InterPro" id="IPR050186">
    <property type="entry name" value="TPT_transporter"/>
</dbReference>
<accession>A0A2S5BCJ5</accession>
<comment type="subcellular location">
    <subcellularLocation>
        <location evidence="1">Membrane</location>
        <topology evidence="1">Multi-pass membrane protein</topology>
    </subcellularLocation>
</comment>
<dbReference type="EMBL" id="PJQD01000023">
    <property type="protein sequence ID" value="POY74506.1"/>
    <property type="molecule type" value="Genomic_DNA"/>
</dbReference>
<evidence type="ECO:0000256" key="3">
    <source>
        <dbReference type="ARBA" id="ARBA00022989"/>
    </source>
</evidence>
<keyword evidence="8" id="KW-1185">Reference proteome</keyword>
<dbReference type="Pfam" id="PF03151">
    <property type="entry name" value="TPT"/>
    <property type="match status" value="1"/>
</dbReference>
<protein>
    <recommendedName>
        <fullName evidence="6">Sugar phosphate transporter domain-containing protein</fullName>
    </recommendedName>
</protein>
<dbReference type="AlphaFoldDB" id="A0A2S5BCJ5"/>
<sequence length="374" mass="40631">MSKHEQQPSQSFTFQTFFQEAQNDVPFHQKPEPNVGAMRVERSDDAQGVTGGSKRSDEVAGEQPAWRKLPAWVYIVAWIATSSAVILQNKYILSDLGFRHPVALTTIHLAFQTIATRILRRYTGMVDKAKELEATGVMNRDAFLRKIVPVGILFSGSLVLSNWVYLRLSVSFSASLPAFTPVSVLLVSAAFGLKELTRKILLIVTLISFGVALASYGEIDFELVGFLVQALAICIESCRLVLVQRLLQGFGLDPIASLYYMAPVCLAINAVILLPVEGFGVFSDAVELVGIPYLFFKCVLARDLLLTASLTFALNLASVSLIGKASGLVLTLAGVLKDILLIAGSWGLLGSTITGLQMVGYAVALVGLVWFKQQ</sequence>
<evidence type="ECO:0000256" key="5">
    <source>
        <dbReference type="SAM" id="Phobius"/>
    </source>
</evidence>
<keyword evidence="3 5" id="KW-1133">Transmembrane helix</keyword>
<name>A0A2S5BCJ5_9BASI</name>
<feature type="transmembrane region" description="Helical" evidence="5">
    <location>
        <begin position="255"/>
        <end position="274"/>
    </location>
</feature>
<dbReference type="InterPro" id="IPR004853">
    <property type="entry name" value="Sugar_P_trans_dom"/>
</dbReference>
<feature type="transmembrane region" description="Helical" evidence="5">
    <location>
        <begin position="355"/>
        <end position="371"/>
    </location>
</feature>
<evidence type="ECO:0000259" key="6">
    <source>
        <dbReference type="Pfam" id="PF03151"/>
    </source>
</evidence>
<evidence type="ECO:0000256" key="4">
    <source>
        <dbReference type="ARBA" id="ARBA00023136"/>
    </source>
</evidence>
<evidence type="ECO:0000313" key="7">
    <source>
        <dbReference type="EMBL" id="POY74506.1"/>
    </source>
</evidence>
<evidence type="ECO:0000256" key="1">
    <source>
        <dbReference type="ARBA" id="ARBA00004141"/>
    </source>
</evidence>